<keyword evidence="2" id="KW-1133">Transmembrane helix</keyword>
<dbReference type="CDD" id="cd08545">
    <property type="entry name" value="YcnI_like"/>
    <property type="match status" value="1"/>
</dbReference>
<keyword evidence="2" id="KW-0472">Membrane</keyword>
<dbReference type="STRING" id="1210090.GCA_001613185_03484"/>
<dbReference type="EMBL" id="QNRE01000004">
    <property type="protein sequence ID" value="RBO91730.1"/>
    <property type="molecule type" value="Genomic_DNA"/>
</dbReference>
<proteinExistence type="predicted"/>
<evidence type="ECO:0000259" key="4">
    <source>
        <dbReference type="Pfam" id="PF07987"/>
    </source>
</evidence>
<comment type="caution">
    <text evidence="5">The sequence shown here is derived from an EMBL/GenBank/DDBJ whole genome shotgun (WGS) entry which is preliminary data.</text>
</comment>
<keyword evidence="3" id="KW-0732">Signal</keyword>
<dbReference type="Pfam" id="PF07987">
    <property type="entry name" value="DUF1775"/>
    <property type="match status" value="1"/>
</dbReference>
<feature type="signal peptide" evidence="3">
    <location>
        <begin position="1"/>
        <end position="28"/>
    </location>
</feature>
<dbReference type="Proteomes" id="UP000252586">
    <property type="component" value="Unassembled WGS sequence"/>
</dbReference>
<name>A0A366DNR0_9NOCA</name>
<feature type="region of interest" description="Disordered" evidence="1">
    <location>
        <begin position="146"/>
        <end position="187"/>
    </location>
</feature>
<organism evidence="5 6">
    <name type="scientific">Nocardia puris</name>
    <dbReference type="NCBI Taxonomy" id="208602"/>
    <lineage>
        <taxon>Bacteria</taxon>
        <taxon>Bacillati</taxon>
        <taxon>Actinomycetota</taxon>
        <taxon>Actinomycetes</taxon>
        <taxon>Mycobacteriales</taxon>
        <taxon>Nocardiaceae</taxon>
        <taxon>Nocardia</taxon>
    </lineage>
</organism>
<dbReference type="Gene3D" id="2.60.40.2230">
    <property type="entry name" value="Uncharacterised protein YcnI-like PF07987, DUF1775"/>
    <property type="match status" value="1"/>
</dbReference>
<gene>
    <name evidence="5" type="ORF">DFR74_104438</name>
</gene>
<reference evidence="5 6" key="1">
    <citation type="submission" date="2018-06" db="EMBL/GenBank/DDBJ databases">
        <title>Genomic Encyclopedia of Type Strains, Phase IV (KMG-IV): sequencing the most valuable type-strain genomes for metagenomic binning, comparative biology and taxonomic classification.</title>
        <authorList>
            <person name="Goeker M."/>
        </authorList>
    </citation>
    <scope>NUCLEOTIDE SEQUENCE [LARGE SCALE GENOMIC DNA]</scope>
    <source>
        <strain evidence="5 6">DSM 44599</strain>
    </source>
</reference>
<evidence type="ECO:0000256" key="1">
    <source>
        <dbReference type="SAM" id="MobiDB-lite"/>
    </source>
</evidence>
<evidence type="ECO:0000256" key="3">
    <source>
        <dbReference type="SAM" id="SignalP"/>
    </source>
</evidence>
<feature type="transmembrane region" description="Helical" evidence="2">
    <location>
        <begin position="196"/>
        <end position="217"/>
    </location>
</feature>
<sequence length="221" mass="22555">MRTALSRACGAAALAATATLFTAGTAAAHITADAPGATQGGYAFVTFRVPNESPTDAATTEVTVTVPNLRSAYTQPVPGWSARVDRNDKNEIVAVTWTAEPGAPGITDGQFQGFTVAFGPMPQQERVEFPAKQVYSDGKVVDWNQSDADGKLVPAPAPSITLAAGSGEHSDGHGVDASAADTGADAADESDDTARWLGGAGLALGLFAVALGLGNLIRRRS</sequence>
<feature type="compositionally biased region" description="Low complexity" evidence="1">
    <location>
        <begin position="176"/>
        <end position="185"/>
    </location>
</feature>
<keyword evidence="2" id="KW-0812">Transmembrane</keyword>
<dbReference type="InterPro" id="IPR038507">
    <property type="entry name" value="YcnI-like_sf"/>
</dbReference>
<feature type="chain" id="PRO_5016578696" evidence="3">
    <location>
        <begin position="29"/>
        <end position="221"/>
    </location>
</feature>
<dbReference type="InterPro" id="IPR012533">
    <property type="entry name" value="YcnI-copper_dom"/>
</dbReference>
<evidence type="ECO:0000256" key="2">
    <source>
        <dbReference type="SAM" id="Phobius"/>
    </source>
</evidence>
<evidence type="ECO:0000313" key="6">
    <source>
        <dbReference type="Proteomes" id="UP000252586"/>
    </source>
</evidence>
<dbReference type="AlphaFoldDB" id="A0A366DNR0"/>
<keyword evidence="6" id="KW-1185">Reference proteome</keyword>
<accession>A0A366DNR0</accession>
<dbReference type="RefSeq" id="WP_067509940.1">
    <property type="nucleotide sequence ID" value="NZ_CP107943.1"/>
</dbReference>
<dbReference type="OrthoDB" id="9810871at2"/>
<feature type="domain" description="YncI copper-binding" evidence="4">
    <location>
        <begin position="29"/>
        <end position="162"/>
    </location>
</feature>
<evidence type="ECO:0000313" key="5">
    <source>
        <dbReference type="EMBL" id="RBO91730.1"/>
    </source>
</evidence>
<protein>
    <submittedName>
        <fullName evidence="5">Uncharacterized protein YcnI</fullName>
    </submittedName>
</protein>